<dbReference type="EMBL" id="CP033169">
    <property type="protein sequence ID" value="AYO29771.1"/>
    <property type="molecule type" value="Genomic_DNA"/>
</dbReference>
<dbReference type="RefSeq" id="WP_122014140.1">
    <property type="nucleotide sequence ID" value="NZ_CP033169.1"/>
</dbReference>
<dbReference type="EC" id="4.1.2.4" evidence="7"/>
<keyword evidence="9" id="KW-1185">Reference proteome</keyword>
<feature type="active site" description="Proton donor/acceptor" evidence="7">
    <location>
        <position position="188"/>
    </location>
</feature>
<dbReference type="InterPro" id="IPR002915">
    <property type="entry name" value="DeoC/FbaB/LacD_aldolase"/>
</dbReference>
<dbReference type="Proteomes" id="UP000280960">
    <property type="component" value="Chromosome"/>
</dbReference>
<dbReference type="UniPathway" id="UPA00002">
    <property type="reaction ID" value="UER00468"/>
</dbReference>
<proteinExistence type="inferred from homology"/>
<dbReference type="GO" id="GO:0005737">
    <property type="term" value="C:cytoplasm"/>
    <property type="evidence" value="ECO:0007669"/>
    <property type="project" value="UniProtKB-SubCell"/>
</dbReference>
<evidence type="ECO:0000256" key="5">
    <source>
        <dbReference type="ARBA" id="ARBA00048791"/>
    </source>
</evidence>
<keyword evidence="2 7" id="KW-0963">Cytoplasm</keyword>
<sequence>MLSKQELAGYIDHTQLKPVATYEDIEKLCSEAKEYGFYSVCVNSCYVKYAVEKLAGSNVKVAATVGFPLGTASTGAKAFEAAEAIRAGASEIDMVMNVGLLKSGDYFAVREDMEAVVKAAKQINPDAKVKVILEMCYLNPSEKVTACQLARDAGADFVKTSTGFGPGGATVEDVELMKKLVGDSMGVKAAGGIRDLKTTMAMIEAGATRIGASAGVAIILELDRSKNG</sequence>
<keyword evidence="3 7" id="KW-0456">Lyase</keyword>
<dbReference type="InterPro" id="IPR028581">
    <property type="entry name" value="DeoC_typeI"/>
</dbReference>
<protein>
    <recommendedName>
        <fullName evidence="7">Deoxyribose-phosphate aldolase</fullName>
        <shortName evidence="7">DERA</shortName>
        <ecNumber evidence="7">4.1.2.4</ecNumber>
    </recommendedName>
    <alternativeName>
        <fullName evidence="7">2-deoxy-D-ribose 5-phosphate aldolase</fullName>
    </alternativeName>
    <alternativeName>
        <fullName evidence="7">Phosphodeoxyriboaldolase</fullName>
        <shortName evidence="7">Deoxyriboaldolase</shortName>
    </alternativeName>
</protein>
<dbReference type="KEGG" id="bacg:D2962_03345"/>
<dbReference type="InterPro" id="IPR013785">
    <property type="entry name" value="Aldolase_TIM"/>
</dbReference>
<gene>
    <name evidence="7 8" type="primary">deoC</name>
    <name evidence="8" type="ORF">D2962_03345</name>
</gene>
<reference evidence="8 9" key="1">
    <citation type="submission" date="2018-10" db="EMBL/GenBank/DDBJ databases">
        <authorList>
            <person name="Zhang X."/>
        </authorList>
    </citation>
    <scope>NUCLEOTIDE SEQUENCE [LARGE SCALE GENOMIC DNA]</scope>
    <source>
        <strain evidence="8 9">SK-G1</strain>
    </source>
</reference>
<dbReference type="Gene3D" id="3.20.20.70">
    <property type="entry name" value="Aldolase class I"/>
    <property type="match status" value="1"/>
</dbReference>
<dbReference type="PANTHER" id="PTHR10889">
    <property type="entry name" value="DEOXYRIBOSE-PHOSPHATE ALDOLASE"/>
    <property type="match status" value="1"/>
</dbReference>
<evidence type="ECO:0000256" key="6">
    <source>
        <dbReference type="ARBA" id="ARBA00056337"/>
    </source>
</evidence>
<comment type="catalytic activity">
    <reaction evidence="5 7">
        <text>2-deoxy-D-ribose 5-phosphate = D-glyceraldehyde 3-phosphate + acetaldehyde</text>
        <dbReference type="Rhea" id="RHEA:12821"/>
        <dbReference type="ChEBI" id="CHEBI:15343"/>
        <dbReference type="ChEBI" id="CHEBI:59776"/>
        <dbReference type="ChEBI" id="CHEBI:62877"/>
        <dbReference type="EC" id="4.1.2.4"/>
    </reaction>
</comment>
<comment type="subcellular location">
    <subcellularLocation>
        <location evidence="7">Cytoplasm</location>
    </subcellularLocation>
</comment>
<comment type="pathway">
    <text evidence="7">Carbohydrate degradation; 2-deoxy-D-ribose 1-phosphate degradation; D-glyceraldehyde 3-phosphate and acetaldehyde from 2-deoxy-alpha-D-ribose 1-phosphate: step 2/2.</text>
</comment>
<evidence type="ECO:0000313" key="9">
    <source>
        <dbReference type="Proteomes" id="UP000280960"/>
    </source>
</evidence>
<feature type="active site" description="Proton donor/acceptor" evidence="7">
    <location>
        <position position="93"/>
    </location>
</feature>
<dbReference type="FunFam" id="3.20.20.70:FF:000044">
    <property type="entry name" value="Deoxyribose-phosphate aldolase"/>
    <property type="match status" value="1"/>
</dbReference>
<dbReference type="HAMAP" id="MF_00114">
    <property type="entry name" value="DeoC_type1"/>
    <property type="match status" value="1"/>
</dbReference>
<organism evidence="8 9">
    <name type="scientific">Biomaibacter acetigenes</name>
    <dbReference type="NCBI Taxonomy" id="2316383"/>
    <lineage>
        <taxon>Bacteria</taxon>
        <taxon>Bacillati</taxon>
        <taxon>Bacillota</taxon>
        <taxon>Clostridia</taxon>
        <taxon>Thermosediminibacterales</taxon>
        <taxon>Tepidanaerobacteraceae</taxon>
        <taxon>Biomaibacter</taxon>
    </lineage>
</organism>
<feature type="active site" description="Schiff-base intermediate with acetaldehyde" evidence="7">
    <location>
        <position position="159"/>
    </location>
</feature>
<evidence type="ECO:0000256" key="4">
    <source>
        <dbReference type="ARBA" id="ARBA00023270"/>
    </source>
</evidence>
<name>A0A3G2R365_9FIRM</name>
<dbReference type="Pfam" id="PF01791">
    <property type="entry name" value="DeoC"/>
    <property type="match status" value="1"/>
</dbReference>
<dbReference type="CDD" id="cd00959">
    <property type="entry name" value="DeoC"/>
    <property type="match status" value="1"/>
</dbReference>
<dbReference type="InterPro" id="IPR011343">
    <property type="entry name" value="DeoC"/>
</dbReference>
<evidence type="ECO:0000313" key="8">
    <source>
        <dbReference type="EMBL" id="AYO29771.1"/>
    </source>
</evidence>
<evidence type="ECO:0000256" key="3">
    <source>
        <dbReference type="ARBA" id="ARBA00023239"/>
    </source>
</evidence>
<comment type="similarity">
    <text evidence="1 7">Belongs to the DeoC/FbaB aldolase family. DeoC type 1 subfamily.</text>
</comment>
<evidence type="ECO:0000256" key="1">
    <source>
        <dbReference type="ARBA" id="ARBA00010936"/>
    </source>
</evidence>
<keyword evidence="4 7" id="KW-0704">Schiff base</keyword>
<dbReference type="PIRSF" id="PIRSF001357">
    <property type="entry name" value="DeoC"/>
    <property type="match status" value="1"/>
</dbReference>
<accession>A0A3G2R365</accession>
<evidence type="ECO:0000256" key="2">
    <source>
        <dbReference type="ARBA" id="ARBA00022490"/>
    </source>
</evidence>
<dbReference type="GO" id="GO:0006018">
    <property type="term" value="P:2-deoxyribose 1-phosphate catabolic process"/>
    <property type="evidence" value="ECO:0007669"/>
    <property type="project" value="UniProtKB-UniRule"/>
</dbReference>
<dbReference type="GO" id="GO:0016052">
    <property type="term" value="P:carbohydrate catabolic process"/>
    <property type="evidence" value="ECO:0007669"/>
    <property type="project" value="TreeGrafter"/>
</dbReference>
<dbReference type="AlphaFoldDB" id="A0A3G2R365"/>
<dbReference type="NCBIfam" id="TIGR00126">
    <property type="entry name" value="deoC"/>
    <property type="match status" value="1"/>
</dbReference>
<dbReference type="PANTHER" id="PTHR10889:SF1">
    <property type="entry name" value="DEOXYRIBOSE-PHOSPHATE ALDOLASE"/>
    <property type="match status" value="1"/>
</dbReference>
<dbReference type="GO" id="GO:0009264">
    <property type="term" value="P:deoxyribonucleotide catabolic process"/>
    <property type="evidence" value="ECO:0007669"/>
    <property type="project" value="UniProtKB-UniRule"/>
</dbReference>
<evidence type="ECO:0000256" key="7">
    <source>
        <dbReference type="HAMAP-Rule" id="MF_00114"/>
    </source>
</evidence>
<comment type="function">
    <text evidence="6 7">Catalyzes a reversible aldol reaction between acetaldehyde and D-glyceraldehyde 3-phosphate to generate 2-deoxy-D-ribose 5-phosphate.</text>
</comment>
<dbReference type="GO" id="GO:0004139">
    <property type="term" value="F:deoxyribose-phosphate aldolase activity"/>
    <property type="evidence" value="ECO:0007669"/>
    <property type="project" value="UniProtKB-UniRule"/>
</dbReference>
<dbReference type="SUPFAM" id="SSF51569">
    <property type="entry name" value="Aldolase"/>
    <property type="match status" value="1"/>
</dbReference>
<dbReference type="SMART" id="SM01133">
    <property type="entry name" value="DeoC"/>
    <property type="match status" value="1"/>
</dbReference>